<protein>
    <submittedName>
        <fullName evidence="3">Neurexin-3-alpha</fullName>
    </submittedName>
</protein>
<dbReference type="EMBL" id="KQ761684">
    <property type="protein sequence ID" value="OAD57171.1"/>
    <property type="molecule type" value="Genomic_DNA"/>
</dbReference>
<dbReference type="InterPro" id="IPR013320">
    <property type="entry name" value="ConA-like_dom_sf"/>
</dbReference>
<dbReference type="SUPFAM" id="SSF49899">
    <property type="entry name" value="Concanavalin A-like lectins/glucanases"/>
    <property type="match status" value="1"/>
</dbReference>
<name>A0A310SFT1_9HYME</name>
<gene>
    <name evidence="3" type="ORF">WN48_02600</name>
</gene>
<dbReference type="PROSITE" id="PS50025">
    <property type="entry name" value="LAM_G_DOMAIN"/>
    <property type="match status" value="1"/>
</dbReference>
<feature type="domain" description="Laminin G" evidence="2">
    <location>
        <begin position="119"/>
        <end position="296"/>
    </location>
</feature>
<reference evidence="3 4" key="1">
    <citation type="submission" date="2015-07" db="EMBL/GenBank/DDBJ databases">
        <title>The genome of Eufriesea mexicana.</title>
        <authorList>
            <person name="Pan H."/>
            <person name="Kapheim K."/>
        </authorList>
    </citation>
    <scope>NUCLEOTIDE SEQUENCE [LARGE SCALE GENOMIC DNA]</scope>
    <source>
        <strain evidence="3">0111107269</strain>
        <tissue evidence="3">Whole body</tissue>
    </source>
</reference>
<accession>A0A310SFT1</accession>
<sequence length="306" mass="33702">MATSEYLYEEHPMVLSVADRRMICGGNEHFNRRVGAFKPEATRFGATPGPLKPCPTVVKLCDDVTIERETREGKGKGSTFHPGPVSGLISYTAQQAHALNVAKSKSRFTALGVNKAPSEASFRGTEYLTIDLSKGSPILSTQESISLQFKTRQPNGLLFYSGKRRNCASCPTGEGDDYLTVSLRDGGAAVGMTLAKGRLDLHVKPVRVRFDDNQWHKIIVHRKVQEVHPSGDQVITSVYEWRDAGNKDINIPPLNLGRSVLGSQHLAFDLWDYIPLIPFSHLAGVLKNFKGSSLRCTHNSSSKLRV</sequence>
<dbReference type="InterPro" id="IPR050372">
    <property type="entry name" value="Neurexin-related_CASP"/>
</dbReference>
<dbReference type="Proteomes" id="UP000250275">
    <property type="component" value="Unassembled WGS sequence"/>
</dbReference>
<dbReference type="InterPro" id="IPR001791">
    <property type="entry name" value="Laminin_G"/>
</dbReference>
<keyword evidence="4" id="KW-1185">Reference proteome</keyword>
<dbReference type="SMART" id="SM00282">
    <property type="entry name" value="LamG"/>
    <property type="match status" value="1"/>
</dbReference>
<dbReference type="PANTHER" id="PTHR15036:SF89">
    <property type="entry name" value="NEUREXIN 1, ISOFORM F"/>
    <property type="match status" value="1"/>
</dbReference>
<dbReference type="Gene3D" id="2.60.120.200">
    <property type="match status" value="1"/>
</dbReference>
<dbReference type="Pfam" id="PF02210">
    <property type="entry name" value="Laminin_G_2"/>
    <property type="match status" value="1"/>
</dbReference>
<organism evidence="3 4">
    <name type="scientific">Eufriesea mexicana</name>
    <dbReference type="NCBI Taxonomy" id="516756"/>
    <lineage>
        <taxon>Eukaryota</taxon>
        <taxon>Metazoa</taxon>
        <taxon>Ecdysozoa</taxon>
        <taxon>Arthropoda</taxon>
        <taxon>Hexapoda</taxon>
        <taxon>Insecta</taxon>
        <taxon>Pterygota</taxon>
        <taxon>Neoptera</taxon>
        <taxon>Endopterygota</taxon>
        <taxon>Hymenoptera</taxon>
        <taxon>Apocrita</taxon>
        <taxon>Aculeata</taxon>
        <taxon>Apoidea</taxon>
        <taxon>Anthophila</taxon>
        <taxon>Apidae</taxon>
        <taxon>Eufriesea</taxon>
    </lineage>
</organism>
<evidence type="ECO:0000313" key="4">
    <source>
        <dbReference type="Proteomes" id="UP000250275"/>
    </source>
</evidence>
<dbReference type="OrthoDB" id="6275838at2759"/>
<evidence type="ECO:0000313" key="3">
    <source>
        <dbReference type="EMBL" id="OAD57171.1"/>
    </source>
</evidence>
<comment type="caution">
    <text evidence="1">Lacks conserved residue(s) required for the propagation of feature annotation.</text>
</comment>
<evidence type="ECO:0000256" key="1">
    <source>
        <dbReference type="PROSITE-ProRule" id="PRU00122"/>
    </source>
</evidence>
<dbReference type="AlphaFoldDB" id="A0A310SFT1"/>
<proteinExistence type="predicted"/>
<evidence type="ECO:0000259" key="2">
    <source>
        <dbReference type="PROSITE" id="PS50025"/>
    </source>
</evidence>
<dbReference type="PANTHER" id="PTHR15036">
    <property type="entry name" value="PIKACHURIN-LIKE PROTEIN"/>
    <property type="match status" value="1"/>
</dbReference>
<dbReference type="CDD" id="cd00110">
    <property type="entry name" value="LamG"/>
    <property type="match status" value="1"/>
</dbReference>